<gene>
    <name evidence="1" type="ORF">HMPREF9004_0927</name>
</gene>
<sequence>MGDGIEVGVSSADEWNRALEECLAHAANGPILLQQCRIILGLEHPQTSETPDPDPTTNTAPSVESLSPRQIINYAHAQHTINGAGLAWQPKTNALVGLPTLVHVTSPTQNTTLSLFGQAITIALEASHFSYDFGDGSPTLETTDPSAPYPVQTLNHVYTQTSPGRIITLTTTWNATITYPSGRSAYLANALTSTETSTPITILRAKISLVPSDK</sequence>
<evidence type="ECO:0000313" key="1">
    <source>
        <dbReference type="EMBL" id="ENO18358.1"/>
    </source>
</evidence>
<dbReference type="PATRIC" id="fig|888050.3.peg.874"/>
<evidence type="ECO:0000313" key="2">
    <source>
        <dbReference type="Proteomes" id="UP000013015"/>
    </source>
</evidence>
<dbReference type="STRING" id="888050.HMPREF9004_0927"/>
<proteinExistence type="predicted"/>
<dbReference type="Proteomes" id="UP000013015">
    <property type="component" value="Unassembled WGS sequence"/>
</dbReference>
<reference evidence="1 2" key="1">
    <citation type="submission" date="2013-03" db="EMBL/GenBank/DDBJ databases">
        <title>Reference genome for the Human Microbiome Project.</title>
        <authorList>
            <person name="Aqrawi P."/>
            <person name="Ayvaz T."/>
            <person name="Bess C."/>
            <person name="Blankenburg K."/>
            <person name="Coyle M."/>
            <person name="Deng J."/>
            <person name="Forbes L."/>
            <person name="Fowler G."/>
            <person name="Francisco L."/>
            <person name="Fu Q."/>
            <person name="Gibbs R."/>
            <person name="Gross S."/>
            <person name="Gubbala S."/>
            <person name="Hale W."/>
            <person name="Hemphill L."/>
            <person name="Highlander S."/>
            <person name="Hirani K."/>
            <person name="Jackson L."/>
            <person name="Jakkamsetti A."/>
            <person name="Javaid M."/>
            <person name="Jayaseelan J.C."/>
            <person name="Jiang H."/>
            <person name="Joshi V."/>
            <person name="Korchina V."/>
            <person name="Kovar C."/>
            <person name="Lara F."/>
            <person name="Lee S."/>
            <person name="Liu Y."/>
            <person name="Mata R."/>
            <person name="Mathew T."/>
            <person name="Munidasa M."/>
            <person name="Muzny D."/>
            <person name="Nazareth L."/>
            <person name="Ngo R."/>
            <person name="Nguyen L."/>
            <person name="Nguyen N."/>
            <person name="Okwuonu G."/>
            <person name="Ongeri F."/>
            <person name="Palculict T."/>
            <person name="Patil S."/>
            <person name="Petrosino J."/>
            <person name="Pham C."/>
            <person name="Pham P."/>
            <person name="Pu L.-L."/>
            <person name="Qin X."/>
            <person name="Qu J."/>
            <person name="Reid J."/>
            <person name="Ross M."/>
            <person name="Ruth R."/>
            <person name="Saada N."/>
            <person name="San Lucas F."/>
            <person name="Santibanez J."/>
            <person name="Shang Y."/>
            <person name="Simmons D."/>
            <person name="Song X.-Z."/>
            <person name="Tang L.-Y."/>
            <person name="Thornton R."/>
            <person name="Warren J."/>
            <person name="Weissenberger G."/>
            <person name="Wilczek-Boney K."/>
            <person name="Worley K."/>
            <person name="Youmans B."/>
            <person name="Zhang J."/>
            <person name="Zhang L."/>
            <person name="Zhao Z."/>
            <person name="Zhou C."/>
            <person name="Zhu D."/>
            <person name="Zhu Y."/>
        </authorList>
    </citation>
    <scope>NUCLEOTIDE SEQUENCE [LARGE SCALE GENOMIC DNA]</scope>
    <source>
        <strain evidence="1 2">F0333</strain>
    </source>
</reference>
<dbReference type="HOGENOM" id="CLU_1286469_0_0_11"/>
<dbReference type="eggNOG" id="ENOG5032ZQT">
    <property type="taxonomic scope" value="Bacteria"/>
</dbReference>
<keyword evidence="2" id="KW-1185">Reference proteome</keyword>
<evidence type="ECO:0008006" key="3">
    <source>
        <dbReference type="Google" id="ProtNLM"/>
    </source>
</evidence>
<comment type="caution">
    <text evidence="1">The sequence shown here is derived from an EMBL/GenBank/DDBJ whole genome shotgun (WGS) entry which is preliminary data.</text>
</comment>
<dbReference type="EMBL" id="AQHZ01000015">
    <property type="protein sequence ID" value="ENO18358.1"/>
    <property type="molecule type" value="Genomic_DNA"/>
</dbReference>
<organism evidence="1 2">
    <name type="scientific">Schaalia cardiffensis F0333</name>
    <dbReference type="NCBI Taxonomy" id="888050"/>
    <lineage>
        <taxon>Bacteria</taxon>
        <taxon>Bacillati</taxon>
        <taxon>Actinomycetota</taxon>
        <taxon>Actinomycetes</taxon>
        <taxon>Actinomycetales</taxon>
        <taxon>Actinomycetaceae</taxon>
        <taxon>Schaalia</taxon>
    </lineage>
</organism>
<name>N6XB11_9ACTO</name>
<accession>N6XB11</accession>
<dbReference type="AlphaFoldDB" id="N6XB11"/>
<protein>
    <recommendedName>
        <fullName evidence="3">PKD domain-containing protein</fullName>
    </recommendedName>
</protein>